<evidence type="ECO:0000256" key="4">
    <source>
        <dbReference type="ARBA" id="ARBA00023125"/>
    </source>
</evidence>
<dbReference type="PROSITE" id="PS50931">
    <property type="entry name" value="HTH_LYSR"/>
    <property type="match status" value="1"/>
</dbReference>
<dbReference type="GO" id="GO:0003677">
    <property type="term" value="F:DNA binding"/>
    <property type="evidence" value="ECO:0007669"/>
    <property type="project" value="UniProtKB-KW"/>
</dbReference>
<dbReference type="GO" id="GO:0003700">
    <property type="term" value="F:DNA-binding transcription factor activity"/>
    <property type="evidence" value="ECO:0007669"/>
    <property type="project" value="InterPro"/>
</dbReference>
<organism evidence="7 8">
    <name type="scientific">Paenochrobactrum gallinarii</name>
    <dbReference type="NCBI Taxonomy" id="643673"/>
    <lineage>
        <taxon>Bacteria</taxon>
        <taxon>Pseudomonadati</taxon>
        <taxon>Pseudomonadota</taxon>
        <taxon>Alphaproteobacteria</taxon>
        <taxon>Hyphomicrobiales</taxon>
        <taxon>Brucellaceae</taxon>
        <taxon>Paenochrobactrum</taxon>
    </lineage>
</organism>
<dbReference type="AlphaFoldDB" id="A0A841M128"/>
<keyword evidence="5" id="KW-0804">Transcription</keyword>
<feature type="domain" description="HTH lysR-type" evidence="6">
    <location>
        <begin position="18"/>
        <end position="73"/>
    </location>
</feature>
<sequence>MAEDNSTITLPSSHLGQLSLLVALDTLHVEGSVQKAAAQIDLNAPAMGRMLAQIREAFNDPIFIRSGRRMLPTPKAEDSRLHLRAVSPEAENLLKPEPAQENIMACGTWRTQALFTTPPIISKKTSAGWSTIPSTADATVG</sequence>
<dbReference type="Proteomes" id="UP000555393">
    <property type="component" value="Unassembled WGS sequence"/>
</dbReference>
<dbReference type="InterPro" id="IPR050389">
    <property type="entry name" value="LysR-type_TF"/>
</dbReference>
<dbReference type="InterPro" id="IPR036390">
    <property type="entry name" value="WH_DNA-bd_sf"/>
</dbReference>
<keyword evidence="3" id="KW-0805">Transcription regulation</keyword>
<evidence type="ECO:0000259" key="6">
    <source>
        <dbReference type="PROSITE" id="PS50931"/>
    </source>
</evidence>
<evidence type="ECO:0000313" key="7">
    <source>
        <dbReference type="EMBL" id="MBB6262457.1"/>
    </source>
</evidence>
<dbReference type="SUPFAM" id="SSF46785">
    <property type="entry name" value="Winged helix' DNA-binding domain"/>
    <property type="match status" value="1"/>
</dbReference>
<dbReference type="Gene3D" id="1.10.10.10">
    <property type="entry name" value="Winged helix-like DNA-binding domain superfamily/Winged helix DNA-binding domain"/>
    <property type="match status" value="1"/>
</dbReference>
<evidence type="ECO:0000256" key="2">
    <source>
        <dbReference type="ARBA" id="ARBA00022458"/>
    </source>
</evidence>
<dbReference type="InterPro" id="IPR036388">
    <property type="entry name" value="WH-like_DNA-bd_sf"/>
</dbReference>
<dbReference type="EMBL" id="JACIIU010000032">
    <property type="protein sequence ID" value="MBB6262457.1"/>
    <property type="molecule type" value="Genomic_DNA"/>
</dbReference>
<evidence type="ECO:0000256" key="1">
    <source>
        <dbReference type="ARBA" id="ARBA00009437"/>
    </source>
</evidence>
<keyword evidence="2" id="KW-0536">Nodulation</keyword>
<gene>
    <name evidence="7" type="ORF">FHS77_003032</name>
</gene>
<comment type="similarity">
    <text evidence="1">Belongs to the LysR transcriptional regulatory family.</text>
</comment>
<name>A0A841M128_9HYPH</name>
<keyword evidence="8" id="KW-1185">Reference proteome</keyword>
<keyword evidence="4 7" id="KW-0238">DNA-binding</keyword>
<dbReference type="InterPro" id="IPR000847">
    <property type="entry name" value="LysR_HTH_N"/>
</dbReference>
<accession>A0A841M128</accession>
<dbReference type="Pfam" id="PF00126">
    <property type="entry name" value="HTH_1"/>
    <property type="match status" value="1"/>
</dbReference>
<protein>
    <submittedName>
        <fullName evidence="7">DNA-binding transcriptional LysR family regulator</fullName>
    </submittedName>
</protein>
<comment type="caution">
    <text evidence="7">The sequence shown here is derived from an EMBL/GenBank/DDBJ whole genome shotgun (WGS) entry which is preliminary data.</text>
</comment>
<evidence type="ECO:0000256" key="5">
    <source>
        <dbReference type="ARBA" id="ARBA00023163"/>
    </source>
</evidence>
<reference evidence="7 8" key="1">
    <citation type="submission" date="2020-08" db="EMBL/GenBank/DDBJ databases">
        <title>Genomic Encyclopedia of Type Strains, Phase IV (KMG-IV): sequencing the most valuable type-strain genomes for metagenomic binning, comparative biology and taxonomic classification.</title>
        <authorList>
            <person name="Goeker M."/>
        </authorList>
    </citation>
    <scope>NUCLEOTIDE SEQUENCE [LARGE SCALE GENOMIC DNA]</scope>
    <source>
        <strain evidence="7 8">DSM 22336</strain>
    </source>
</reference>
<evidence type="ECO:0000313" key="8">
    <source>
        <dbReference type="Proteomes" id="UP000555393"/>
    </source>
</evidence>
<dbReference type="PANTHER" id="PTHR30118:SF15">
    <property type="entry name" value="TRANSCRIPTIONAL REGULATORY PROTEIN"/>
    <property type="match status" value="1"/>
</dbReference>
<evidence type="ECO:0000256" key="3">
    <source>
        <dbReference type="ARBA" id="ARBA00023015"/>
    </source>
</evidence>
<proteinExistence type="inferred from homology"/>
<dbReference type="RefSeq" id="WP_184224694.1">
    <property type="nucleotide sequence ID" value="NZ_JACIIU010000032.1"/>
</dbReference>
<dbReference type="PANTHER" id="PTHR30118">
    <property type="entry name" value="HTH-TYPE TRANSCRIPTIONAL REGULATOR LEUO-RELATED"/>
    <property type="match status" value="1"/>
</dbReference>